<evidence type="ECO:0000313" key="2">
    <source>
        <dbReference type="Proteomes" id="UP000017090"/>
    </source>
</evidence>
<dbReference type="AlphaFoldDB" id="U7UCN2"/>
<name>U7UCN2_9FIRM</name>
<dbReference type="PATRIC" id="fig|1111454.3.peg.1956"/>
<dbReference type="Proteomes" id="UP000017090">
    <property type="component" value="Unassembled WGS sequence"/>
</dbReference>
<gene>
    <name evidence="1" type="ORF">HMPREF1250_1666</name>
</gene>
<evidence type="ECO:0000313" key="1">
    <source>
        <dbReference type="EMBL" id="ERT57162.1"/>
    </source>
</evidence>
<organism evidence="1 2">
    <name type="scientific">Megasphaera vaginalis</name>
    <name type="common">ex Srinivasan et al. 2021</name>
    <dbReference type="NCBI Taxonomy" id="1111454"/>
    <lineage>
        <taxon>Bacteria</taxon>
        <taxon>Bacillati</taxon>
        <taxon>Bacillota</taxon>
        <taxon>Negativicutes</taxon>
        <taxon>Veillonellales</taxon>
        <taxon>Veillonellaceae</taxon>
        <taxon>Megasphaera</taxon>
    </lineage>
</organism>
<dbReference type="eggNOG" id="ENOG5032TJY">
    <property type="taxonomic scope" value="Bacteria"/>
</dbReference>
<reference evidence="1 2" key="1">
    <citation type="submission" date="2013-09" db="EMBL/GenBank/DDBJ databases">
        <authorList>
            <person name="Durkin A.S."/>
            <person name="Haft D.R."/>
            <person name="McCorrison J."/>
            <person name="Torralba M."/>
            <person name="Gillis M."/>
            <person name="Haft D.H."/>
            <person name="Methe B."/>
            <person name="Sutton G."/>
            <person name="Nelson K.E."/>
        </authorList>
    </citation>
    <scope>NUCLEOTIDE SEQUENCE [LARGE SCALE GENOMIC DNA]</scope>
    <source>
        <strain evidence="1 2">BV3C16-1</strain>
    </source>
</reference>
<sequence length="195" mass="22721">MIEKGGEAVEYLLFSYRNDNNGWSVRAVLNLQSEEFSLRTDLGMLEFVLIEFITDDFELFRQMTETRLADRIDADYVHRERNFSEILKRKGVPVVAWDEFLPETCAGFTRIICPGEAVRIINGSYMILAYYDGKTKSGLSLMYNVLRDDFFAEQRIHNFPNLVHEFDSKELKVLKGTLQKHLVPVLSRLRIEADR</sequence>
<proteinExistence type="predicted"/>
<protein>
    <submittedName>
        <fullName evidence="1">Uncharacterized protein</fullName>
    </submittedName>
</protein>
<dbReference type="OrthoDB" id="1633695at2"/>
<accession>U7UCN2</accession>
<dbReference type="STRING" id="1111454.HMPREF1250_1666"/>
<dbReference type="EMBL" id="AWXA01000053">
    <property type="protein sequence ID" value="ERT57162.1"/>
    <property type="molecule type" value="Genomic_DNA"/>
</dbReference>
<comment type="caution">
    <text evidence="1">The sequence shown here is derived from an EMBL/GenBank/DDBJ whole genome shotgun (WGS) entry which is preliminary data.</text>
</comment>
<keyword evidence="2" id="KW-1185">Reference proteome</keyword>